<evidence type="ECO:0000313" key="2">
    <source>
        <dbReference type="EMBL" id="CAB4286914.1"/>
    </source>
</evidence>
<gene>
    <name evidence="2" type="ORF">CURHAP_LOCUS44681</name>
</gene>
<proteinExistence type="predicted"/>
<dbReference type="Proteomes" id="UP000507222">
    <property type="component" value="Unassembled WGS sequence"/>
</dbReference>
<name>A0A6J5VG82_PRUAR</name>
<sequence length="155" mass="16639">MILQPEPDCNTSPSSDYLAPVSSRSSSNIPAGPDCNIPSIRAPNLGRKAPLIPAPNLRREAPSISVPGPQAPQNRVEISNNPSFQNPPEISNNPSRLRTARPLLARPSFSSRARLSRCQPLPGCPAIQGPTVFFIHKTGAHSSAAIFQPHEIQLN</sequence>
<evidence type="ECO:0000256" key="1">
    <source>
        <dbReference type="SAM" id="MobiDB-lite"/>
    </source>
</evidence>
<protein>
    <submittedName>
        <fullName evidence="2">Uncharacterized protein</fullName>
    </submittedName>
</protein>
<dbReference type="AlphaFoldDB" id="A0A6J5VG82"/>
<evidence type="ECO:0000313" key="3">
    <source>
        <dbReference type="Proteomes" id="UP000507222"/>
    </source>
</evidence>
<reference evidence="2 3" key="1">
    <citation type="submission" date="2020-05" db="EMBL/GenBank/DDBJ databases">
        <authorList>
            <person name="Campoy J."/>
            <person name="Schneeberger K."/>
            <person name="Spophaly S."/>
        </authorList>
    </citation>
    <scope>NUCLEOTIDE SEQUENCE [LARGE SCALE GENOMIC DNA]</scope>
    <source>
        <strain evidence="2">PruArmRojPasFocal</strain>
    </source>
</reference>
<feature type="compositionally biased region" description="Polar residues" evidence="1">
    <location>
        <begin position="71"/>
        <end position="93"/>
    </location>
</feature>
<feature type="region of interest" description="Disordered" evidence="1">
    <location>
        <begin position="1"/>
        <end position="98"/>
    </location>
</feature>
<accession>A0A6J5VG82</accession>
<organism evidence="2 3">
    <name type="scientific">Prunus armeniaca</name>
    <name type="common">Apricot</name>
    <name type="synonym">Armeniaca vulgaris</name>
    <dbReference type="NCBI Taxonomy" id="36596"/>
    <lineage>
        <taxon>Eukaryota</taxon>
        <taxon>Viridiplantae</taxon>
        <taxon>Streptophyta</taxon>
        <taxon>Embryophyta</taxon>
        <taxon>Tracheophyta</taxon>
        <taxon>Spermatophyta</taxon>
        <taxon>Magnoliopsida</taxon>
        <taxon>eudicotyledons</taxon>
        <taxon>Gunneridae</taxon>
        <taxon>Pentapetalae</taxon>
        <taxon>rosids</taxon>
        <taxon>fabids</taxon>
        <taxon>Rosales</taxon>
        <taxon>Rosaceae</taxon>
        <taxon>Amygdaloideae</taxon>
        <taxon>Amygdaleae</taxon>
        <taxon>Prunus</taxon>
    </lineage>
</organism>
<dbReference type="EMBL" id="CAEKDK010000007">
    <property type="protein sequence ID" value="CAB4286914.1"/>
    <property type="molecule type" value="Genomic_DNA"/>
</dbReference>